<dbReference type="Proteomes" id="UP001465976">
    <property type="component" value="Unassembled WGS sequence"/>
</dbReference>
<comment type="similarity">
    <text evidence="1">Belongs to the paxM FAD-dependent monooxygenase family.</text>
</comment>
<protein>
    <recommendedName>
        <fullName evidence="6">FAD-binding domain-containing protein</fullName>
    </recommendedName>
</protein>
<keyword evidence="4" id="KW-0560">Oxidoreductase</keyword>
<accession>A0ABR3G258</accession>
<feature type="domain" description="FAD-binding" evidence="6">
    <location>
        <begin position="7"/>
        <end position="354"/>
    </location>
</feature>
<evidence type="ECO:0000256" key="5">
    <source>
        <dbReference type="ARBA" id="ARBA00023033"/>
    </source>
</evidence>
<evidence type="ECO:0000256" key="2">
    <source>
        <dbReference type="ARBA" id="ARBA00022630"/>
    </source>
</evidence>
<evidence type="ECO:0000313" key="7">
    <source>
        <dbReference type="EMBL" id="KAL0581826.1"/>
    </source>
</evidence>
<keyword evidence="8" id="KW-1185">Reference proteome</keyword>
<dbReference type="Gene3D" id="3.50.50.60">
    <property type="entry name" value="FAD/NAD(P)-binding domain"/>
    <property type="match status" value="1"/>
</dbReference>
<evidence type="ECO:0000256" key="4">
    <source>
        <dbReference type="ARBA" id="ARBA00023002"/>
    </source>
</evidence>
<reference evidence="7 8" key="1">
    <citation type="submission" date="2024-02" db="EMBL/GenBank/DDBJ databases">
        <title>A draft genome for the cacao thread blight pathogen Marasmius crinis-equi.</title>
        <authorList>
            <person name="Cohen S.P."/>
            <person name="Baruah I.K."/>
            <person name="Amoako-Attah I."/>
            <person name="Bukari Y."/>
            <person name="Meinhardt L.W."/>
            <person name="Bailey B.A."/>
        </authorList>
    </citation>
    <scope>NUCLEOTIDE SEQUENCE [LARGE SCALE GENOMIC DNA]</scope>
    <source>
        <strain evidence="7 8">GH-76</strain>
    </source>
</reference>
<comment type="caution">
    <text evidence="7">The sequence shown here is derived from an EMBL/GenBank/DDBJ whole genome shotgun (WGS) entry which is preliminary data.</text>
</comment>
<evidence type="ECO:0000313" key="8">
    <source>
        <dbReference type="Proteomes" id="UP001465976"/>
    </source>
</evidence>
<keyword evidence="3" id="KW-0274">FAD</keyword>
<keyword evidence="5" id="KW-0503">Monooxygenase</keyword>
<keyword evidence="2" id="KW-0285">Flavoprotein</keyword>
<dbReference type="InterPro" id="IPR036188">
    <property type="entry name" value="FAD/NAD-bd_sf"/>
</dbReference>
<dbReference type="Pfam" id="PF01494">
    <property type="entry name" value="FAD_binding_3"/>
    <property type="match status" value="1"/>
</dbReference>
<dbReference type="EMBL" id="JBAHYK010000003">
    <property type="protein sequence ID" value="KAL0581826.1"/>
    <property type="molecule type" value="Genomic_DNA"/>
</dbReference>
<dbReference type="PRINTS" id="PR00420">
    <property type="entry name" value="RNGMNOXGNASE"/>
</dbReference>
<sequence length="406" mass="44639">MAQQSPCKVIVLGCGVAGPVLALLLKLKGYQPVIYERSKPNADAGLSLMLQTNGWRVLSLIPGIAEKLPGQALQQMKIYSTVPGDEGLLGEADSQEPNVGMGIGVRRQDFLRMLAESATAHGVEIHWEQKVVDLRQHENSVEIVLEDGRTDTASFVVGCDGLHSVTRSNLFGKEEATFTGLAQTGGISPRPASFAVAPSVINFLGVGAHIITYQISDTHYSWAITRREQEMRETWRSVDSSTLEKLKADECSEWAFGAGDLIKTSEKIVKFGLYDRPKLETWHKGRVVLVGDAAHPTSPHLGQGANQALEDIYHLVRCLLKYNPGANTPSTTQLSSVFEEYESLRIPRTTELVQKARMAGDARVVLGREACLERNAKKRSIWSDKELALRGFEETRSGPYSDHSEI</sequence>
<dbReference type="PANTHER" id="PTHR13789">
    <property type="entry name" value="MONOOXYGENASE"/>
    <property type="match status" value="1"/>
</dbReference>
<evidence type="ECO:0000256" key="3">
    <source>
        <dbReference type="ARBA" id="ARBA00022827"/>
    </source>
</evidence>
<dbReference type="InterPro" id="IPR002938">
    <property type="entry name" value="FAD-bd"/>
</dbReference>
<evidence type="ECO:0000259" key="6">
    <source>
        <dbReference type="Pfam" id="PF01494"/>
    </source>
</evidence>
<proteinExistence type="inferred from homology"/>
<dbReference type="InterPro" id="IPR050493">
    <property type="entry name" value="FAD-dep_Monooxygenase_BioMet"/>
</dbReference>
<dbReference type="PANTHER" id="PTHR13789:SF309">
    <property type="entry name" value="PUTATIVE (AFU_ORTHOLOGUE AFUA_6G14510)-RELATED"/>
    <property type="match status" value="1"/>
</dbReference>
<gene>
    <name evidence="7" type="ORF">V5O48_000194</name>
</gene>
<organism evidence="7 8">
    <name type="scientific">Marasmius crinis-equi</name>
    <dbReference type="NCBI Taxonomy" id="585013"/>
    <lineage>
        <taxon>Eukaryota</taxon>
        <taxon>Fungi</taxon>
        <taxon>Dikarya</taxon>
        <taxon>Basidiomycota</taxon>
        <taxon>Agaricomycotina</taxon>
        <taxon>Agaricomycetes</taxon>
        <taxon>Agaricomycetidae</taxon>
        <taxon>Agaricales</taxon>
        <taxon>Marasmiineae</taxon>
        <taxon>Marasmiaceae</taxon>
        <taxon>Marasmius</taxon>
    </lineage>
</organism>
<evidence type="ECO:0000256" key="1">
    <source>
        <dbReference type="ARBA" id="ARBA00007992"/>
    </source>
</evidence>
<dbReference type="SUPFAM" id="SSF51905">
    <property type="entry name" value="FAD/NAD(P)-binding domain"/>
    <property type="match status" value="1"/>
</dbReference>
<name>A0ABR3G258_9AGAR</name>